<dbReference type="Proteomes" id="UP001056120">
    <property type="component" value="Linkage Group LG16"/>
</dbReference>
<reference evidence="2" key="1">
    <citation type="journal article" date="2022" name="Mol. Ecol. Resour.">
        <title>The genomes of chicory, endive, great burdock and yacon provide insights into Asteraceae palaeo-polyploidization history and plant inulin production.</title>
        <authorList>
            <person name="Fan W."/>
            <person name="Wang S."/>
            <person name="Wang H."/>
            <person name="Wang A."/>
            <person name="Jiang F."/>
            <person name="Liu H."/>
            <person name="Zhao H."/>
            <person name="Xu D."/>
            <person name="Zhang Y."/>
        </authorList>
    </citation>
    <scope>NUCLEOTIDE SEQUENCE [LARGE SCALE GENOMIC DNA]</scope>
    <source>
        <strain evidence="2">cv. Yunnan</strain>
    </source>
</reference>
<keyword evidence="2" id="KW-1185">Reference proteome</keyword>
<accession>A0ACB9FRU1</accession>
<organism evidence="1 2">
    <name type="scientific">Smallanthus sonchifolius</name>
    <dbReference type="NCBI Taxonomy" id="185202"/>
    <lineage>
        <taxon>Eukaryota</taxon>
        <taxon>Viridiplantae</taxon>
        <taxon>Streptophyta</taxon>
        <taxon>Embryophyta</taxon>
        <taxon>Tracheophyta</taxon>
        <taxon>Spermatophyta</taxon>
        <taxon>Magnoliopsida</taxon>
        <taxon>eudicotyledons</taxon>
        <taxon>Gunneridae</taxon>
        <taxon>Pentapetalae</taxon>
        <taxon>asterids</taxon>
        <taxon>campanulids</taxon>
        <taxon>Asterales</taxon>
        <taxon>Asteraceae</taxon>
        <taxon>Asteroideae</taxon>
        <taxon>Heliantheae alliance</taxon>
        <taxon>Millerieae</taxon>
        <taxon>Smallanthus</taxon>
    </lineage>
</organism>
<dbReference type="EMBL" id="CM042033">
    <property type="protein sequence ID" value="KAI3773827.1"/>
    <property type="molecule type" value="Genomic_DNA"/>
</dbReference>
<reference evidence="1 2" key="2">
    <citation type="journal article" date="2022" name="Mol. Ecol. Resour.">
        <title>The genomes of chicory, endive, great burdock and yacon provide insights into Asteraceae paleo-polyploidization history and plant inulin production.</title>
        <authorList>
            <person name="Fan W."/>
            <person name="Wang S."/>
            <person name="Wang H."/>
            <person name="Wang A."/>
            <person name="Jiang F."/>
            <person name="Liu H."/>
            <person name="Zhao H."/>
            <person name="Xu D."/>
            <person name="Zhang Y."/>
        </authorList>
    </citation>
    <scope>NUCLEOTIDE SEQUENCE [LARGE SCALE GENOMIC DNA]</scope>
    <source>
        <strain evidence="2">cv. Yunnan</strain>
        <tissue evidence="1">Leaves</tissue>
    </source>
</reference>
<evidence type="ECO:0000313" key="1">
    <source>
        <dbReference type="EMBL" id="KAI3773827.1"/>
    </source>
</evidence>
<proteinExistence type="predicted"/>
<sequence length="158" mass="17577">MASSSDSPADESGYVVARLPFPCAAYVTGPEPVRTVDLNLPDHLHDHALGKCPMWLSAVSSGTKSDARTPSATKKEHKSEATSPRREYTVSAPMRLERPRAWTRENAKKRTHLFKKVTFKNIEKGEPSTRAPPVHTPQEPTLHSVLRVLRVTSVIFRP</sequence>
<comment type="caution">
    <text evidence="1">The sequence shown here is derived from an EMBL/GenBank/DDBJ whole genome shotgun (WGS) entry which is preliminary data.</text>
</comment>
<protein>
    <submittedName>
        <fullName evidence="1">Uncharacterized protein</fullName>
    </submittedName>
</protein>
<gene>
    <name evidence="1" type="ORF">L1987_48363</name>
</gene>
<evidence type="ECO:0000313" key="2">
    <source>
        <dbReference type="Proteomes" id="UP001056120"/>
    </source>
</evidence>
<name>A0ACB9FRU1_9ASTR</name>